<keyword evidence="2" id="KW-1185">Reference proteome</keyword>
<evidence type="ECO:0000313" key="1">
    <source>
        <dbReference type="EMBL" id="GIF08680.1"/>
    </source>
</evidence>
<dbReference type="InterPro" id="IPR010982">
    <property type="entry name" value="Lambda_DNA-bd_dom_sf"/>
</dbReference>
<evidence type="ECO:0000313" key="2">
    <source>
        <dbReference type="Proteomes" id="UP000629619"/>
    </source>
</evidence>
<gene>
    <name evidence="1" type="ORF">Asi03nite_62180</name>
</gene>
<evidence type="ECO:0008006" key="3">
    <source>
        <dbReference type="Google" id="ProtNLM"/>
    </source>
</evidence>
<dbReference type="AlphaFoldDB" id="A0A919TP93"/>
<accession>A0A919TP93</accession>
<proteinExistence type="predicted"/>
<sequence length="118" mass="13106">MILIRHTHDARNAYRRFRADAGVTAAQLAEQLHITPERVYDRERGVGLGIDDLAAIGDFAGYDLALLPRRGGASSCCEHCRRVAAIIDERRAHRIRVIIPTPFSTLFDLIAKAMGRPA</sequence>
<reference evidence="1" key="1">
    <citation type="submission" date="2021-01" db="EMBL/GenBank/DDBJ databases">
        <title>Whole genome shotgun sequence of Actinoplanes siamensis NBRC 109076.</title>
        <authorList>
            <person name="Komaki H."/>
            <person name="Tamura T."/>
        </authorList>
    </citation>
    <scope>NUCLEOTIDE SEQUENCE</scope>
    <source>
        <strain evidence="1">NBRC 109076</strain>
    </source>
</reference>
<protein>
    <recommendedName>
        <fullName evidence="3">Helix-turn-helix protein</fullName>
    </recommendedName>
</protein>
<dbReference type="GO" id="GO:0003677">
    <property type="term" value="F:DNA binding"/>
    <property type="evidence" value="ECO:0007669"/>
    <property type="project" value="InterPro"/>
</dbReference>
<dbReference type="InterPro" id="IPR001387">
    <property type="entry name" value="Cro/C1-type_HTH"/>
</dbReference>
<dbReference type="SUPFAM" id="SSF47413">
    <property type="entry name" value="lambda repressor-like DNA-binding domains"/>
    <property type="match status" value="1"/>
</dbReference>
<name>A0A919TP93_9ACTN</name>
<organism evidence="1 2">
    <name type="scientific">Actinoplanes siamensis</name>
    <dbReference type="NCBI Taxonomy" id="1223317"/>
    <lineage>
        <taxon>Bacteria</taxon>
        <taxon>Bacillati</taxon>
        <taxon>Actinomycetota</taxon>
        <taxon>Actinomycetes</taxon>
        <taxon>Micromonosporales</taxon>
        <taxon>Micromonosporaceae</taxon>
        <taxon>Actinoplanes</taxon>
    </lineage>
</organism>
<dbReference type="CDD" id="cd00093">
    <property type="entry name" value="HTH_XRE"/>
    <property type="match status" value="1"/>
</dbReference>
<comment type="caution">
    <text evidence="1">The sequence shown here is derived from an EMBL/GenBank/DDBJ whole genome shotgun (WGS) entry which is preliminary data.</text>
</comment>
<dbReference type="Proteomes" id="UP000629619">
    <property type="component" value="Unassembled WGS sequence"/>
</dbReference>
<dbReference type="EMBL" id="BOMW01000066">
    <property type="protein sequence ID" value="GIF08680.1"/>
    <property type="molecule type" value="Genomic_DNA"/>
</dbReference>
<dbReference type="RefSeq" id="WP_203684029.1">
    <property type="nucleotide sequence ID" value="NZ_BOMW01000066.1"/>
</dbReference>